<gene>
    <name evidence="1" type="ORF">CDAR_34581</name>
</gene>
<proteinExistence type="predicted"/>
<reference evidence="1 2" key="1">
    <citation type="submission" date="2021-06" db="EMBL/GenBank/DDBJ databases">
        <title>Caerostris darwini draft genome.</title>
        <authorList>
            <person name="Kono N."/>
            <person name="Arakawa K."/>
        </authorList>
    </citation>
    <scope>NUCLEOTIDE SEQUENCE [LARGE SCALE GENOMIC DNA]</scope>
</reference>
<dbReference type="AlphaFoldDB" id="A0AAV4QDU5"/>
<sequence>MPFIMSIYCYAELKKKSVAFSHVNTLSIASRIFTKTTQFFKVEDSILRSHLQIPILLFWFQILKHFFTFIENKEYVNALLSLM</sequence>
<accession>A0AAV4QDU5</accession>
<comment type="caution">
    <text evidence="1">The sequence shown here is derived from an EMBL/GenBank/DDBJ whole genome shotgun (WGS) entry which is preliminary data.</text>
</comment>
<evidence type="ECO:0000313" key="1">
    <source>
        <dbReference type="EMBL" id="GIY07564.1"/>
    </source>
</evidence>
<organism evidence="1 2">
    <name type="scientific">Caerostris darwini</name>
    <dbReference type="NCBI Taxonomy" id="1538125"/>
    <lineage>
        <taxon>Eukaryota</taxon>
        <taxon>Metazoa</taxon>
        <taxon>Ecdysozoa</taxon>
        <taxon>Arthropoda</taxon>
        <taxon>Chelicerata</taxon>
        <taxon>Arachnida</taxon>
        <taxon>Araneae</taxon>
        <taxon>Araneomorphae</taxon>
        <taxon>Entelegynae</taxon>
        <taxon>Araneoidea</taxon>
        <taxon>Araneidae</taxon>
        <taxon>Caerostris</taxon>
    </lineage>
</organism>
<dbReference type="EMBL" id="BPLQ01004357">
    <property type="protein sequence ID" value="GIY07564.1"/>
    <property type="molecule type" value="Genomic_DNA"/>
</dbReference>
<keyword evidence="2" id="KW-1185">Reference proteome</keyword>
<name>A0AAV4QDU5_9ARAC</name>
<dbReference type="Proteomes" id="UP001054837">
    <property type="component" value="Unassembled WGS sequence"/>
</dbReference>
<evidence type="ECO:0000313" key="2">
    <source>
        <dbReference type="Proteomes" id="UP001054837"/>
    </source>
</evidence>
<protein>
    <submittedName>
        <fullName evidence="1">Uncharacterized protein</fullName>
    </submittedName>
</protein>